<dbReference type="PANTHER" id="PTHR37984:SF5">
    <property type="entry name" value="PROTEIN NYNRIN-LIKE"/>
    <property type="match status" value="1"/>
</dbReference>
<keyword evidence="3" id="KW-1185">Reference proteome</keyword>
<sequence>MPFGIKSAPEVFQKTMEKFFSDLERVACYVDDLCIWSKTKRLNTVFAPAKECGLKFNESKYEFFKQEMSYLGHVLTKKGLKVDEKKVSAIRNMPTPQNKQDLMRFLAW</sequence>
<dbReference type="InterPro" id="IPR043502">
    <property type="entry name" value="DNA/RNA_pol_sf"/>
</dbReference>
<dbReference type="Proteomes" id="UP000762676">
    <property type="component" value="Unassembled WGS sequence"/>
</dbReference>
<comment type="caution">
    <text evidence="2">The sequence shown here is derived from an EMBL/GenBank/DDBJ whole genome shotgun (WGS) entry which is preliminary data.</text>
</comment>
<organism evidence="2 3">
    <name type="scientific">Elysia marginata</name>
    <dbReference type="NCBI Taxonomy" id="1093978"/>
    <lineage>
        <taxon>Eukaryota</taxon>
        <taxon>Metazoa</taxon>
        <taxon>Spiralia</taxon>
        <taxon>Lophotrochozoa</taxon>
        <taxon>Mollusca</taxon>
        <taxon>Gastropoda</taxon>
        <taxon>Heterobranchia</taxon>
        <taxon>Euthyneura</taxon>
        <taxon>Panpulmonata</taxon>
        <taxon>Sacoglossa</taxon>
        <taxon>Placobranchoidea</taxon>
        <taxon>Plakobranchidae</taxon>
        <taxon>Elysia</taxon>
    </lineage>
</organism>
<evidence type="ECO:0000313" key="2">
    <source>
        <dbReference type="EMBL" id="GFR76495.1"/>
    </source>
</evidence>
<evidence type="ECO:0000313" key="3">
    <source>
        <dbReference type="Proteomes" id="UP000762676"/>
    </source>
</evidence>
<name>A0AAV4FUV1_9GAST</name>
<dbReference type="InterPro" id="IPR000477">
    <property type="entry name" value="RT_dom"/>
</dbReference>
<reference evidence="2 3" key="1">
    <citation type="journal article" date="2021" name="Elife">
        <title>Chloroplast acquisition without the gene transfer in kleptoplastic sea slugs, Plakobranchus ocellatus.</title>
        <authorList>
            <person name="Maeda T."/>
            <person name="Takahashi S."/>
            <person name="Yoshida T."/>
            <person name="Shimamura S."/>
            <person name="Takaki Y."/>
            <person name="Nagai Y."/>
            <person name="Toyoda A."/>
            <person name="Suzuki Y."/>
            <person name="Arimoto A."/>
            <person name="Ishii H."/>
            <person name="Satoh N."/>
            <person name="Nishiyama T."/>
            <person name="Hasebe M."/>
            <person name="Maruyama T."/>
            <person name="Minagawa J."/>
            <person name="Obokata J."/>
            <person name="Shigenobu S."/>
        </authorList>
    </citation>
    <scope>NUCLEOTIDE SEQUENCE [LARGE SCALE GENOMIC DNA]</scope>
</reference>
<dbReference type="Gene3D" id="3.30.70.270">
    <property type="match status" value="1"/>
</dbReference>
<proteinExistence type="predicted"/>
<dbReference type="InterPro" id="IPR050951">
    <property type="entry name" value="Retrovirus_Pol_polyprotein"/>
</dbReference>
<feature type="domain" description="Reverse transcriptase" evidence="1">
    <location>
        <begin position="1"/>
        <end position="74"/>
    </location>
</feature>
<evidence type="ECO:0000259" key="1">
    <source>
        <dbReference type="Pfam" id="PF00078"/>
    </source>
</evidence>
<gene>
    <name evidence="2" type="ORF">ElyMa_000484600</name>
</gene>
<dbReference type="AlphaFoldDB" id="A0AAV4FUV1"/>
<accession>A0AAV4FUV1</accession>
<dbReference type="PANTHER" id="PTHR37984">
    <property type="entry name" value="PROTEIN CBG26694"/>
    <property type="match status" value="1"/>
</dbReference>
<dbReference type="SUPFAM" id="SSF56672">
    <property type="entry name" value="DNA/RNA polymerases"/>
    <property type="match status" value="1"/>
</dbReference>
<dbReference type="Pfam" id="PF00078">
    <property type="entry name" value="RVT_1"/>
    <property type="match status" value="1"/>
</dbReference>
<protein>
    <submittedName>
        <fullName evidence="2">Retrovirus-related Pol polyprotein from</fullName>
    </submittedName>
</protein>
<dbReference type="InterPro" id="IPR043128">
    <property type="entry name" value="Rev_trsase/Diguanyl_cyclase"/>
</dbReference>
<dbReference type="EMBL" id="BMAT01000929">
    <property type="protein sequence ID" value="GFR76495.1"/>
    <property type="molecule type" value="Genomic_DNA"/>
</dbReference>